<sequence length="892" mass="102129">MGTPPYLMKRVYEAASKGDWDSMKTAYKGTDDKYMMSPITVLKDTAFHLAVYSKKDEPLQSLLRIVSGNSIPGNPCTLQNAYGNTVLHEAVFTGNMKAVELLLQFTPKEQCEYDPSKQLETKNELGETPLYRAASCGKKEIVEYLVIKMKQIYKGKLLEEHRRREKLDKEKNNNSEKVDLKPILHAAIEGQHFETALTLLKRDPSLDDMTDEQGRTCLHLLAEMPSAFKSGRAMLKYSIRNLIYCCLSASNGDDDQSKSKKETEALTLLERDPSLDMTEEQGRTCLHLLAEMPSAFKSGYAMLKYSIRKIYCCLSASNGDDDQSKSKKGHSAANGDQSKSKKGYKVLNFKVELHGNNISEEIQYGANYISYIDIFFICKQVVNDDFKEFQIRDGQDNKVFDDASTLKMLSLHEHQNQIVLVVDTAPKSRPQYYSSEPHKGWQAVKIKKEKDKHESALKLAKELIEKNKRHWWQSINVADSNRVNIETPGKGGRGQGVDPNPLFIAISNGIEEIAKEILEKFPQGVELVNETGQNIMHVAVMHRQLEIYNYVKKKFKPIMVRLCSRIDNNGYTLLHQVAHMKHYRGGTKPSPALKLQEEIQWFKRVQRAVPPYLSEKRAPREDPPDNEHKVTAHNFFLQMELEDHLRVVVPPDNEYKLTAHKFLQMEPEDHLRVVVLPYKAMQRDKDCKLTALELFQEEHKAQLKLAQEWIEKTSQSCSAVAVLLATVVFAAAYTIPGGSNDLGFPIFLHNRFFLAFTVLDVIALASSLTSVVMFLSILTSPFEYENFYHNIPRKLIWGFTLLFLSVMTTMLAFACTLFLIIHFRKKWTTGLISFAAFFPVTVFALMQFPLYVSFLSTTKDLFKEVGKYLPRYCCPFRCQRCRKMRRIFCLAY</sequence>
<evidence type="ECO:0000256" key="2">
    <source>
        <dbReference type="SAM" id="MobiDB-lite"/>
    </source>
</evidence>
<organism evidence="5 6">
    <name type="scientific">Populus trichocarpa</name>
    <name type="common">Western balsam poplar</name>
    <name type="synonym">Populus balsamifera subsp. trichocarpa</name>
    <dbReference type="NCBI Taxonomy" id="3694"/>
    <lineage>
        <taxon>Eukaryota</taxon>
        <taxon>Viridiplantae</taxon>
        <taxon>Streptophyta</taxon>
        <taxon>Embryophyta</taxon>
        <taxon>Tracheophyta</taxon>
        <taxon>Spermatophyta</taxon>
        <taxon>Magnoliopsida</taxon>
        <taxon>eudicotyledons</taxon>
        <taxon>Gunneridae</taxon>
        <taxon>Pentapetalae</taxon>
        <taxon>rosids</taxon>
        <taxon>fabids</taxon>
        <taxon>Malpighiales</taxon>
        <taxon>Salicaceae</taxon>
        <taxon>Saliceae</taxon>
        <taxon>Populus</taxon>
    </lineage>
</organism>
<evidence type="ECO:0000256" key="3">
    <source>
        <dbReference type="SAM" id="Phobius"/>
    </source>
</evidence>
<feature type="domain" description="PGG" evidence="4">
    <location>
        <begin position="708"/>
        <end position="819"/>
    </location>
</feature>
<dbReference type="STRING" id="3694.A0A3N7HUY9"/>
<evidence type="ECO:0000256" key="1">
    <source>
        <dbReference type="PROSITE-ProRule" id="PRU00023"/>
    </source>
</evidence>
<dbReference type="InterPro" id="IPR026961">
    <property type="entry name" value="PGG_dom"/>
</dbReference>
<dbReference type="Proteomes" id="UP000006729">
    <property type="component" value="Chromosome 15"/>
</dbReference>
<feature type="repeat" description="ANK" evidence="1">
    <location>
        <begin position="82"/>
        <end position="104"/>
    </location>
</feature>
<accession>A0A3N7HUY9</accession>
<dbReference type="SMR" id="A0A3N7HUY9"/>
<dbReference type="GO" id="GO:0016020">
    <property type="term" value="C:membrane"/>
    <property type="evidence" value="ECO:0000318"/>
    <property type="project" value="GO_Central"/>
</dbReference>
<evidence type="ECO:0000313" key="5">
    <source>
        <dbReference type="EMBL" id="RQP00945.1"/>
    </source>
</evidence>
<evidence type="ECO:0000313" key="6">
    <source>
        <dbReference type="Proteomes" id="UP000006729"/>
    </source>
</evidence>
<dbReference type="EMBL" id="CM009304">
    <property type="protein sequence ID" value="RQP00946.1"/>
    <property type="molecule type" value="Genomic_DNA"/>
</dbReference>
<dbReference type="Gramene" id="Potri.015G119401.1.v4.1">
    <property type="protein sequence ID" value="Potri.015G119401.1.v4.1"/>
    <property type="gene ID" value="Potri.015G119401.v4.1"/>
</dbReference>
<dbReference type="Pfam" id="PF13962">
    <property type="entry name" value="PGG"/>
    <property type="match status" value="1"/>
</dbReference>
<keyword evidence="3" id="KW-0812">Transmembrane</keyword>
<dbReference type="EMBL" id="CM009304">
    <property type="protein sequence ID" value="RQP00945.1"/>
    <property type="molecule type" value="Genomic_DNA"/>
</dbReference>
<keyword evidence="6" id="KW-1185">Reference proteome</keyword>
<dbReference type="PROSITE" id="PS50088">
    <property type="entry name" value="ANK_REPEAT"/>
    <property type="match status" value="1"/>
</dbReference>
<name>A0A3N7HUY9_POPTR</name>
<dbReference type="PANTHER" id="PTHR24177:SF331">
    <property type="entry name" value="PGG DOMAIN-CONTAINING PROTEIN"/>
    <property type="match status" value="1"/>
</dbReference>
<reference evidence="5 6" key="1">
    <citation type="journal article" date="2006" name="Science">
        <title>The genome of black cottonwood, Populus trichocarpa (Torr. &amp; Gray).</title>
        <authorList>
            <person name="Tuskan G.A."/>
            <person name="Difazio S."/>
            <person name="Jansson S."/>
            <person name="Bohlmann J."/>
            <person name="Grigoriev I."/>
            <person name="Hellsten U."/>
            <person name="Putnam N."/>
            <person name="Ralph S."/>
            <person name="Rombauts S."/>
            <person name="Salamov A."/>
            <person name="Schein J."/>
            <person name="Sterck L."/>
            <person name="Aerts A."/>
            <person name="Bhalerao R.R."/>
            <person name="Bhalerao R.P."/>
            <person name="Blaudez D."/>
            <person name="Boerjan W."/>
            <person name="Brun A."/>
            <person name="Brunner A."/>
            <person name="Busov V."/>
            <person name="Campbell M."/>
            <person name="Carlson J."/>
            <person name="Chalot M."/>
            <person name="Chapman J."/>
            <person name="Chen G.L."/>
            <person name="Cooper D."/>
            <person name="Coutinho P.M."/>
            <person name="Couturier J."/>
            <person name="Covert S."/>
            <person name="Cronk Q."/>
            <person name="Cunningham R."/>
            <person name="Davis J."/>
            <person name="Degroeve S."/>
            <person name="Dejardin A."/>
            <person name="Depamphilis C."/>
            <person name="Detter J."/>
            <person name="Dirks B."/>
            <person name="Dubchak I."/>
            <person name="Duplessis S."/>
            <person name="Ehlting J."/>
            <person name="Ellis B."/>
            <person name="Gendler K."/>
            <person name="Goodstein D."/>
            <person name="Gribskov M."/>
            <person name="Grimwood J."/>
            <person name="Groover A."/>
            <person name="Gunter L."/>
            <person name="Hamberger B."/>
            <person name="Heinze B."/>
            <person name="Helariutta Y."/>
            <person name="Henrissat B."/>
            <person name="Holligan D."/>
            <person name="Holt R."/>
            <person name="Huang W."/>
            <person name="Islam-Faridi N."/>
            <person name="Jones S."/>
            <person name="Jones-Rhoades M."/>
            <person name="Jorgensen R."/>
            <person name="Joshi C."/>
            <person name="Kangasjarvi J."/>
            <person name="Karlsson J."/>
            <person name="Kelleher C."/>
            <person name="Kirkpatrick R."/>
            <person name="Kirst M."/>
            <person name="Kohler A."/>
            <person name="Kalluri U."/>
            <person name="Larimer F."/>
            <person name="Leebens-Mack J."/>
            <person name="Leple J.C."/>
            <person name="Locascio P."/>
            <person name="Lou Y."/>
            <person name="Lucas S."/>
            <person name="Martin F."/>
            <person name="Montanini B."/>
            <person name="Napoli C."/>
            <person name="Nelson D.R."/>
            <person name="Nelson C."/>
            <person name="Nieminen K."/>
            <person name="Nilsson O."/>
            <person name="Pereda V."/>
            <person name="Peter G."/>
            <person name="Philippe R."/>
            <person name="Pilate G."/>
            <person name="Poliakov A."/>
            <person name="Razumovskaya J."/>
            <person name="Richardson P."/>
            <person name="Rinaldi C."/>
            <person name="Ritland K."/>
            <person name="Rouze P."/>
            <person name="Ryaboy D."/>
            <person name="Schmutz J."/>
            <person name="Schrader J."/>
            <person name="Segerman B."/>
            <person name="Shin H."/>
            <person name="Siddiqui A."/>
            <person name="Sterky F."/>
            <person name="Terry A."/>
            <person name="Tsai C.J."/>
            <person name="Uberbacher E."/>
            <person name="Unneberg P."/>
            <person name="Vahala J."/>
            <person name="Wall K."/>
            <person name="Wessler S."/>
            <person name="Yang G."/>
            <person name="Yin T."/>
            <person name="Douglas C."/>
            <person name="Marra M."/>
            <person name="Sandberg G."/>
            <person name="Van de Peer Y."/>
            <person name="Rokhsar D."/>
        </authorList>
    </citation>
    <scope>NUCLEOTIDE SEQUENCE [LARGE SCALE GENOMIC DNA]</scope>
    <source>
        <strain evidence="6">cv. Nisqually</strain>
        <strain evidence="5">Nisqually-1</strain>
    </source>
</reference>
<dbReference type="Gene3D" id="1.25.40.20">
    <property type="entry name" value="Ankyrin repeat-containing domain"/>
    <property type="match status" value="3"/>
</dbReference>
<feature type="transmembrane region" description="Helical" evidence="3">
    <location>
        <begin position="831"/>
        <end position="852"/>
    </location>
</feature>
<keyword evidence="3" id="KW-1133">Transmembrane helix</keyword>
<dbReference type="AlphaFoldDB" id="A0A3N7HUY9"/>
<protein>
    <recommendedName>
        <fullName evidence="4">PGG domain-containing protein</fullName>
    </recommendedName>
</protein>
<dbReference type="PROSITE" id="PS50297">
    <property type="entry name" value="ANK_REP_REGION"/>
    <property type="match status" value="1"/>
</dbReference>
<keyword evidence="1" id="KW-0040">ANK repeat</keyword>
<feature type="transmembrane region" description="Helical" evidence="3">
    <location>
        <begin position="752"/>
        <end position="775"/>
    </location>
</feature>
<feature type="compositionally biased region" description="Basic and acidic residues" evidence="2">
    <location>
        <begin position="255"/>
        <end position="273"/>
    </location>
</feature>
<evidence type="ECO:0000259" key="4">
    <source>
        <dbReference type="Pfam" id="PF13962"/>
    </source>
</evidence>
<feature type="region of interest" description="Disordered" evidence="2">
    <location>
        <begin position="320"/>
        <end position="339"/>
    </location>
</feature>
<proteinExistence type="predicted"/>
<reference evidence="5" key="2">
    <citation type="submission" date="2017-07" db="EMBL/GenBank/DDBJ databases">
        <title>WGS assembly of Populus trichocarpa.</title>
        <authorList>
            <person name="Tuskan G."/>
            <person name="Difazio S."/>
            <person name="Jansson S."/>
            <person name="Bohlmann J."/>
            <person name="Grigoriev I."/>
            <person name="Hellsten U."/>
            <person name="Putnam N."/>
            <person name="Ralph S."/>
            <person name="Rombauts S."/>
            <person name="Salamov A."/>
            <person name="Schein J."/>
            <person name="Sterck L."/>
            <person name="Aerts A."/>
            <person name="Bhalerao R."/>
            <person name="Bhalerao R."/>
            <person name="Blaudez D."/>
            <person name="Boerjan W."/>
            <person name="Brun A."/>
            <person name="Brunner A."/>
            <person name="Busov V."/>
            <person name="Campbell M."/>
            <person name="Carlson J."/>
            <person name="Chalot M."/>
            <person name="Chapman J."/>
            <person name="Chen G."/>
            <person name="Cooper D."/>
            <person name="Coutinho P."/>
            <person name="Couturier J."/>
            <person name="Covert S."/>
            <person name="Cronk Q."/>
            <person name="Cunningham R."/>
            <person name="Davis J."/>
            <person name="Degroeve S."/>
            <person name="Dejardin A."/>
            <person name="Depamphilis C."/>
            <person name="Detter J."/>
            <person name="Dirks B."/>
            <person name="Dubchak I."/>
            <person name="Duplessis S."/>
            <person name="Ehlting J."/>
            <person name="Ellis B."/>
            <person name="Gendler K."/>
            <person name="Goodstein D."/>
            <person name="Gribskov M."/>
            <person name="Grimwood J."/>
            <person name="Groover A."/>
            <person name="Gunter L."/>
            <person name="Hamberger B."/>
            <person name="Heinze B."/>
            <person name="Helariutta Y."/>
            <person name="Henrissat B."/>
            <person name="Holligan D."/>
            <person name="Holt R."/>
            <person name="Huang W."/>
            <person name="Islam-Faridi N."/>
            <person name="Jones S."/>
            <person name="Jones-Rhoades M."/>
            <person name="Jorgensen R."/>
            <person name="Joshi C."/>
            <person name="Kangasjarvi J."/>
            <person name="Karlsson J."/>
            <person name="Kelleher C."/>
            <person name="Kirkpatrick R."/>
            <person name="Kirst M."/>
            <person name="Kohler A."/>
            <person name="Kalluri U."/>
            <person name="Larimer F."/>
            <person name="Leebens-Mack J."/>
            <person name="Leple J."/>
            <person name="Locascio P."/>
            <person name="Lou Y."/>
            <person name="Lucas S."/>
            <person name="Martin F."/>
            <person name="Montanini B."/>
            <person name="Napoli C."/>
            <person name="Nelson D."/>
            <person name="Nelson C."/>
            <person name="Nieminen K."/>
            <person name="Nilsson O."/>
            <person name="Pereda V."/>
            <person name="Peter G."/>
            <person name="Philippe R."/>
            <person name="Pilate G."/>
            <person name="Poliakov A."/>
            <person name="Razumovskaya J."/>
            <person name="Richardson P."/>
            <person name="Rinaldi C."/>
            <person name="Ritland K."/>
            <person name="Rouze P."/>
            <person name="Ryaboy D."/>
            <person name="Schmutz J."/>
            <person name="Schrader J."/>
            <person name="Segerman B."/>
            <person name="Shin H."/>
            <person name="Siddiqui A."/>
            <person name="Sterky F."/>
            <person name="Terry A."/>
            <person name="Tsai C."/>
            <person name="Uberbacher E."/>
            <person name="Unneberg P."/>
            <person name="Vahala J."/>
            <person name="Wall K."/>
            <person name="Wessler S."/>
            <person name="Yang G."/>
            <person name="Yin T."/>
            <person name="Douglas C."/>
            <person name="Marra M."/>
            <person name="Sandberg G."/>
            <person name="Van De Peer Y."/>
            <person name="Rokhsar D."/>
        </authorList>
    </citation>
    <scope>NUCLEOTIDE SEQUENCE</scope>
    <source>
        <strain evidence="5">Nisqually-1</strain>
    </source>
</reference>
<gene>
    <name evidence="5" type="ORF">POPTR_015G119401</name>
</gene>
<dbReference type="InterPro" id="IPR002110">
    <property type="entry name" value="Ankyrin_rpt"/>
</dbReference>
<dbReference type="PANTHER" id="PTHR24177">
    <property type="entry name" value="CASKIN"/>
    <property type="match status" value="1"/>
</dbReference>
<feature type="transmembrane region" description="Helical" evidence="3">
    <location>
        <begin position="795"/>
        <end position="819"/>
    </location>
</feature>
<dbReference type="InterPro" id="IPR036770">
    <property type="entry name" value="Ankyrin_rpt-contain_sf"/>
</dbReference>
<keyword evidence="3" id="KW-0472">Membrane</keyword>
<dbReference type="Pfam" id="PF12796">
    <property type="entry name" value="Ank_2"/>
    <property type="match status" value="1"/>
</dbReference>
<dbReference type="OrthoDB" id="1855590at2759"/>
<dbReference type="SMART" id="SM00248">
    <property type="entry name" value="ANK"/>
    <property type="match status" value="6"/>
</dbReference>
<dbReference type="SUPFAM" id="SSF48403">
    <property type="entry name" value="Ankyrin repeat"/>
    <property type="match status" value="2"/>
</dbReference>
<dbReference type="InParanoid" id="A0A3N7HUY9"/>
<feature type="region of interest" description="Disordered" evidence="2">
    <location>
        <begin position="251"/>
        <end position="273"/>
    </location>
</feature>